<protein>
    <submittedName>
        <fullName evidence="1">DUF3892 domain-containing protein</fullName>
    </submittedName>
</protein>
<proteinExistence type="predicted"/>
<accession>A0AB37IJ32</accession>
<organism evidence="1 2">
    <name type="scientific">Haemophilus parainfluenzae</name>
    <dbReference type="NCBI Taxonomy" id="729"/>
    <lineage>
        <taxon>Bacteria</taxon>
        <taxon>Pseudomonadati</taxon>
        <taxon>Pseudomonadota</taxon>
        <taxon>Gammaproteobacteria</taxon>
        <taxon>Pasteurellales</taxon>
        <taxon>Pasteurellaceae</taxon>
        <taxon>Haemophilus</taxon>
    </lineage>
</organism>
<dbReference type="RefSeq" id="WP_070712726.1">
    <property type="nucleotide sequence ID" value="NZ_QEPZ01000006.1"/>
</dbReference>
<comment type="caution">
    <text evidence="1">The sequence shown here is derived from an EMBL/GenBank/DDBJ whole genome shotgun (WGS) entry which is preliminary data.</text>
</comment>
<reference evidence="1 2" key="1">
    <citation type="submission" date="2018-05" db="EMBL/GenBank/DDBJ databases">
        <title>Draft Genome Sequences for a Diverse set of 7 Haemophilus Species.</title>
        <authorList>
            <person name="Nichols M."/>
            <person name="Topaz N."/>
            <person name="Wang X."/>
            <person name="Wang X."/>
            <person name="Boxrud D."/>
        </authorList>
    </citation>
    <scope>NUCLEOTIDE SEQUENCE [LARGE SCALE GENOMIC DNA]</scope>
    <source>
        <strain evidence="1 2">C2008003258</strain>
    </source>
</reference>
<dbReference type="AlphaFoldDB" id="A0AB37IJ32"/>
<name>A0AB37IJ32_HAEPA</name>
<dbReference type="Pfam" id="PF13031">
    <property type="entry name" value="DUF3892"/>
    <property type="match status" value="1"/>
</dbReference>
<sequence>MTRIKQLMQKIMIEKEINKPDIYIYKVKYDEDRNVISSVKVKFTSDGSMFSLSRELIVSLLKTEKLSIKTGTKKNGTLITGDDVVLYNDEFITTAGNKRKSDNLENLPEF</sequence>
<evidence type="ECO:0000313" key="2">
    <source>
        <dbReference type="Proteomes" id="UP000253763"/>
    </source>
</evidence>
<evidence type="ECO:0000313" key="1">
    <source>
        <dbReference type="EMBL" id="RDE90850.1"/>
    </source>
</evidence>
<dbReference type="InterPro" id="IPR024997">
    <property type="entry name" value="DUF3892"/>
</dbReference>
<dbReference type="EMBL" id="QEPZ01000006">
    <property type="protein sequence ID" value="RDE90850.1"/>
    <property type="molecule type" value="Genomic_DNA"/>
</dbReference>
<dbReference type="Proteomes" id="UP000253763">
    <property type="component" value="Unassembled WGS sequence"/>
</dbReference>
<gene>
    <name evidence="1" type="ORF">DPV97_07810</name>
</gene>